<dbReference type="CDD" id="cd07307">
    <property type="entry name" value="BAR"/>
    <property type="match status" value="1"/>
</dbReference>
<protein>
    <recommendedName>
        <fullName evidence="4">BAR domain-containing protein</fullName>
    </recommendedName>
</protein>
<dbReference type="Gene3D" id="1.20.1270.60">
    <property type="entry name" value="Arfaptin homology (AH) domain/BAR domain"/>
    <property type="match status" value="1"/>
</dbReference>
<dbReference type="InterPro" id="IPR027267">
    <property type="entry name" value="AH/BAR_dom_sf"/>
</dbReference>
<feature type="compositionally biased region" description="Low complexity" evidence="1">
    <location>
        <begin position="468"/>
        <end position="489"/>
    </location>
</feature>
<feature type="compositionally biased region" description="Low complexity" evidence="1">
    <location>
        <begin position="367"/>
        <end position="380"/>
    </location>
</feature>
<dbReference type="SUPFAM" id="SSF103657">
    <property type="entry name" value="BAR/IMD domain-like"/>
    <property type="match status" value="1"/>
</dbReference>
<name>A0AAD2PW58_9STRA</name>
<keyword evidence="3" id="KW-1185">Reference proteome</keyword>
<accession>A0AAD2PW58</accession>
<feature type="compositionally biased region" description="Pro residues" evidence="1">
    <location>
        <begin position="423"/>
        <end position="433"/>
    </location>
</feature>
<evidence type="ECO:0000256" key="1">
    <source>
        <dbReference type="SAM" id="MobiDB-lite"/>
    </source>
</evidence>
<reference evidence="2" key="1">
    <citation type="submission" date="2023-08" db="EMBL/GenBank/DDBJ databases">
        <authorList>
            <person name="Audoor S."/>
            <person name="Bilcke G."/>
        </authorList>
    </citation>
    <scope>NUCLEOTIDE SEQUENCE</scope>
</reference>
<proteinExistence type="predicted"/>
<feature type="region of interest" description="Disordered" evidence="1">
    <location>
        <begin position="359"/>
        <end position="533"/>
    </location>
</feature>
<dbReference type="AlphaFoldDB" id="A0AAD2PW58"/>
<evidence type="ECO:0000313" key="2">
    <source>
        <dbReference type="EMBL" id="CAJ1959405.1"/>
    </source>
</evidence>
<evidence type="ECO:0008006" key="4">
    <source>
        <dbReference type="Google" id="ProtNLM"/>
    </source>
</evidence>
<dbReference type="EMBL" id="CAKOGP040001992">
    <property type="protein sequence ID" value="CAJ1959405.1"/>
    <property type="molecule type" value="Genomic_DNA"/>
</dbReference>
<organism evidence="2 3">
    <name type="scientific">Cylindrotheca closterium</name>
    <dbReference type="NCBI Taxonomy" id="2856"/>
    <lineage>
        <taxon>Eukaryota</taxon>
        <taxon>Sar</taxon>
        <taxon>Stramenopiles</taxon>
        <taxon>Ochrophyta</taxon>
        <taxon>Bacillariophyta</taxon>
        <taxon>Bacillariophyceae</taxon>
        <taxon>Bacillariophycidae</taxon>
        <taxon>Bacillariales</taxon>
        <taxon>Bacillariaceae</taxon>
        <taxon>Cylindrotheca</taxon>
    </lineage>
</organism>
<feature type="compositionally biased region" description="Pro residues" evidence="1">
    <location>
        <begin position="381"/>
        <end position="414"/>
    </location>
</feature>
<dbReference type="Proteomes" id="UP001295423">
    <property type="component" value="Unassembled WGS sequence"/>
</dbReference>
<sequence length="533" mass="56664">MKKSIAKTRVSTRFKSAVGGKSHNKSEDLKQLTEKYDAFNKCLKSFLVVLKQHYAAMEALTKSRIEMAQHIAVLSRGSPLSNHVGAMPAAGAPPDSVCSYLSTHHSLANKNKQYSQRFAKFVIDYCIQWQQVVFTRVDKTLKEAEKSRVEADHYQSKVESLRQSANEKLAKGKQVDSKSAEKLTRNEEKLVKIKEENRQCASDACLLVEELTDRAWRDLHPLLVKVIQFDMTISTEEAKAMGSLKAVVTELKNIAATHGISEDARLKEIETLAPSDLSTKEGGDTVQVESDMGRLSFTGSTNGGMMNQGGNTLFPSGTTAAQGSGGYPVPVKSNDGLGGMSTVDMVAISAAAAPPPSMDQLEAAFGSSNSSMGSEISAPPASAPPLPPGDTNPFGPGPTPAAAPNPFGPEPTPTTPSMYGAPPTNPFGGPAPSPAATNPFAGPPNPSAAPTNPFADPAPAYHPPPSPYAATQPMAPPAQQYGGQQQLAMHTSNRSGTPSASGYGLSQPYQQQQAYGQPPQQQQQRRTSSNPFD</sequence>
<feature type="compositionally biased region" description="Low complexity" evidence="1">
    <location>
        <begin position="502"/>
        <end position="524"/>
    </location>
</feature>
<feature type="compositionally biased region" description="Polar residues" evidence="1">
    <location>
        <begin position="490"/>
        <end position="500"/>
    </location>
</feature>
<evidence type="ECO:0000313" key="3">
    <source>
        <dbReference type="Proteomes" id="UP001295423"/>
    </source>
</evidence>
<comment type="caution">
    <text evidence="2">The sequence shown here is derived from an EMBL/GenBank/DDBJ whole genome shotgun (WGS) entry which is preliminary data.</text>
</comment>
<gene>
    <name evidence="2" type="ORF">CYCCA115_LOCUS17827</name>
</gene>